<keyword evidence="1" id="KW-0472">Membrane</keyword>
<dbReference type="STRING" id="570519.SAMN04488116_2540"/>
<dbReference type="OrthoDB" id="704021at2"/>
<protein>
    <submittedName>
        <fullName evidence="4">FecR family protein</fullName>
    </submittedName>
</protein>
<dbReference type="EMBL" id="FQWL01000004">
    <property type="protein sequence ID" value="SHG81829.1"/>
    <property type="molecule type" value="Genomic_DNA"/>
</dbReference>
<keyword evidence="5" id="KW-1185">Reference proteome</keyword>
<dbReference type="PANTHER" id="PTHR30273">
    <property type="entry name" value="PERIPLASMIC SIGNAL SENSOR AND SIGMA FACTOR ACTIVATOR FECR-RELATED"/>
    <property type="match status" value="1"/>
</dbReference>
<proteinExistence type="predicted"/>
<keyword evidence="1" id="KW-0812">Transmembrane</keyword>
<dbReference type="PANTHER" id="PTHR30273:SF2">
    <property type="entry name" value="PROTEIN FECR"/>
    <property type="match status" value="1"/>
</dbReference>
<evidence type="ECO:0000259" key="2">
    <source>
        <dbReference type="Pfam" id="PF04773"/>
    </source>
</evidence>
<evidence type="ECO:0000313" key="5">
    <source>
        <dbReference type="Proteomes" id="UP000184532"/>
    </source>
</evidence>
<dbReference type="Gene3D" id="2.60.120.1440">
    <property type="match status" value="1"/>
</dbReference>
<dbReference type="Gene3D" id="3.55.50.30">
    <property type="match status" value="1"/>
</dbReference>
<reference evidence="5" key="1">
    <citation type="submission" date="2016-11" db="EMBL/GenBank/DDBJ databases">
        <authorList>
            <person name="Varghese N."/>
            <person name="Submissions S."/>
        </authorList>
    </citation>
    <scope>NUCLEOTIDE SEQUENCE [LARGE SCALE GENOMIC DNA]</scope>
    <source>
        <strain evidence="5">DSM 22638</strain>
    </source>
</reference>
<dbReference type="RefSeq" id="WP_073180192.1">
    <property type="nucleotide sequence ID" value="NZ_FQWL01000004.1"/>
</dbReference>
<dbReference type="InterPro" id="IPR006860">
    <property type="entry name" value="FecR"/>
</dbReference>
<dbReference type="InterPro" id="IPR012373">
    <property type="entry name" value="Ferrdict_sens_TM"/>
</dbReference>
<dbReference type="Proteomes" id="UP000184532">
    <property type="component" value="Unassembled WGS sequence"/>
</dbReference>
<dbReference type="Pfam" id="PF04773">
    <property type="entry name" value="FecR"/>
    <property type="match status" value="1"/>
</dbReference>
<feature type="domain" description="Protein FecR C-terminal" evidence="3">
    <location>
        <begin position="333"/>
        <end position="402"/>
    </location>
</feature>
<dbReference type="Pfam" id="PF16344">
    <property type="entry name" value="FecR_C"/>
    <property type="match status" value="1"/>
</dbReference>
<dbReference type="GO" id="GO:0016989">
    <property type="term" value="F:sigma factor antagonist activity"/>
    <property type="evidence" value="ECO:0007669"/>
    <property type="project" value="TreeGrafter"/>
</dbReference>
<feature type="transmembrane region" description="Helical" evidence="1">
    <location>
        <begin position="85"/>
        <end position="107"/>
    </location>
</feature>
<evidence type="ECO:0000259" key="3">
    <source>
        <dbReference type="Pfam" id="PF16344"/>
    </source>
</evidence>
<evidence type="ECO:0000313" key="4">
    <source>
        <dbReference type="EMBL" id="SHG81829.1"/>
    </source>
</evidence>
<dbReference type="AlphaFoldDB" id="A0A1M5MY38"/>
<gene>
    <name evidence="4" type="ORF">SAMN04488116_2540</name>
</gene>
<evidence type="ECO:0000256" key="1">
    <source>
        <dbReference type="SAM" id="Phobius"/>
    </source>
</evidence>
<accession>A0A1M5MY38</accession>
<feature type="domain" description="FecR protein" evidence="2">
    <location>
        <begin position="189"/>
        <end position="280"/>
    </location>
</feature>
<organism evidence="4 5">
    <name type="scientific">Flagellimonas flava</name>
    <dbReference type="NCBI Taxonomy" id="570519"/>
    <lineage>
        <taxon>Bacteria</taxon>
        <taxon>Pseudomonadati</taxon>
        <taxon>Bacteroidota</taxon>
        <taxon>Flavobacteriia</taxon>
        <taxon>Flavobacteriales</taxon>
        <taxon>Flavobacteriaceae</taxon>
        <taxon>Flagellimonas</taxon>
    </lineage>
</organism>
<dbReference type="InterPro" id="IPR032508">
    <property type="entry name" value="FecR_C"/>
</dbReference>
<sequence length="404" mass="45795">MLKGFSKYLDDPKFVDWIAHPTPEKNTYWERYISENPKEREKIHVLKECLSMLRTKDEVLSRDEKEEILDLIYQKVTVEQPKPRLIYLSILKYAAIAVILVGLGLYMNTESTSKKAMEIDELLQVGVDSISTTKLVLADAKEIHIEDKKSDVNYSTSANLVINQKDTIAITNTTKDKKPEMNQLIVPFGKHSKLTLSDGSIVHLNSGSRLIFPAKFTEAIREVYLGGEAFFEVESDKERPFVVKLVKDETFSVEAVGTKFNVNSYDRHNSVTTVLTEGEVHLKDNSKNSFFSSSKKTIMKPGELAEWNVTSQTVVAQKRVNTDYYTSWIDGILIFNSETLNEITSRISAFYNVDIRLSEEVDGAFKLTGKLDLNESLETTLKNLAITASITYEKTESNGILIFK</sequence>
<keyword evidence="1" id="KW-1133">Transmembrane helix</keyword>
<name>A0A1M5MY38_9FLAO</name>